<dbReference type="Proteomes" id="UP000254123">
    <property type="component" value="Unassembled WGS sequence"/>
</dbReference>
<evidence type="ECO:0000313" key="2">
    <source>
        <dbReference type="Proteomes" id="UP000254123"/>
    </source>
</evidence>
<protein>
    <recommendedName>
        <fullName evidence="3">Transposase</fullName>
    </recommendedName>
</protein>
<reference evidence="1 2" key="1">
    <citation type="submission" date="2018-06" db="EMBL/GenBank/DDBJ databases">
        <authorList>
            <consortium name="Pathogen Informatics"/>
            <person name="Doyle S."/>
        </authorList>
    </citation>
    <scope>NUCLEOTIDE SEQUENCE [LARGE SCALE GENOMIC DNA]</scope>
    <source>
        <strain evidence="1 2">NCTC10526</strain>
    </source>
</reference>
<dbReference type="InterPro" id="IPR036388">
    <property type="entry name" value="WH-like_DNA-bd_sf"/>
</dbReference>
<dbReference type="Gene3D" id="1.10.10.10">
    <property type="entry name" value="Winged helix-like DNA-binding domain superfamily/Winged helix DNA-binding domain"/>
    <property type="match status" value="1"/>
</dbReference>
<sequence length="34" mass="3982">MKTRNYTPEMKERAVRMLIEAKDDYPSPGQPSKL</sequence>
<dbReference type="EMBL" id="UGVC01000005">
    <property type="protein sequence ID" value="SUD98831.1"/>
    <property type="molecule type" value="Genomic_DNA"/>
</dbReference>
<organism evidence="1 2">
    <name type="scientific">Psychrobacter phenylpyruvicus</name>
    <dbReference type="NCBI Taxonomy" id="29432"/>
    <lineage>
        <taxon>Bacteria</taxon>
        <taxon>Pseudomonadati</taxon>
        <taxon>Pseudomonadota</taxon>
        <taxon>Gammaproteobacteria</taxon>
        <taxon>Moraxellales</taxon>
        <taxon>Moraxellaceae</taxon>
        <taxon>Psychrobacter</taxon>
    </lineage>
</organism>
<name>A0A379LRN4_9GAMM</name>
<evidence type="ECO:0008006" key="3">
    <source>
        <dbReference type="Google" id="ProtNLM"/>
    </source>
</evidence>
<proteinExistence type="predicted"/>
<gene>
    <name evidence="1" type="ORF">NCTC10526_02812</name>
</gene>
<evidence type="ECO:0000313" key="1">
    <source>
        <dbReference type="EMBL" id="SUD98831.1"/>
    </source>
</evidence>
<dbReference type="AlphaFoldDB" id="A0A379LRN4"/>
<accession>A0A379LRN4</accession>
<keyword evidence="2" id="KW-1185">Reference proteome</keyword>